<keyword evidence="1 3" id="KW-0597">Phosphoprotein</keyword>
<dbReference type="GO" id="GO:0003677">
    <property type="term" value="F:DNA binding"/>
    <property type="evidence" value="ECO:0007669"/>
    <property type="project" value="UniProtKB-KW"/>
</dbReference>
<evidence type="ECO:0000313" key="6">
    <source>
        <dbReference type="EMBL" id="GAA12644.1"/>
    </source>
</evidence>
<sequence>MTGTAPIRTAVTEVIVVDDHPVVAQGIERLIDRTGDFRVVGTTYSGLEGLNLARRLRPDIAILDLRLGHEDGADICQRMLTEVPGIRVVMLTAFGDRARLRQCLESGASGVLLKGTLDLDLSQALREVVAGQIVVDRGVEKDLRVAQTLLDESEAPGLLRPREVEVLRLIGRGMTTKAIATELGLTVNTVRSYTQDLMARLDAHTRVQAVVAAQQLGLI</sequence>
<dbReference type="Proteomes" id="UP000003558">
    <property type="component" value="Unassembled WGS sequence"/>
</dbReference>
<dbReference type="Pfam" id="PF00196">
    <property type="entry name" value="GerE"/>
    <property type="match status" value="1"/>
</dbReference>
<dbReference type="SUPFAM" id="SSF52172">
    <property type="entry name" value="CheY-like"/>
    <property type="match status" value="1"/>
</dbReference>
<dbReference type="InterPro" id="IPR001789">
    <property type="entry name" value="Sig_transdc_resp-reg_receiver"/>
</dbReference>
<evidence type="ECO:0000256" key="3">
    <source>
        <dbReference type="PROSITE-ProRule" id="PRU00169"/>
    </source>
</evidence>
<evidence type="ECO:0000256" key="1">
    <source>
        <dbReference type="ARBA" id="ARBA00022553"/>
    </source>
</evidence>
<dbReference type="eggNOG" id="COG2197">
    <property type="taxonomic scope" value="Bacteria"/>
</dbReference>
<dbReference type="InterPro" id="IPR058245">
    <property type="entry name" value="NreC/VraR/RcsB-like_REC"/>
</dbReference>
<feature type="modified residue" description="4-aspartylphosphate" evidence="3">
    <location>
        <position position="64"/>
    </location>
</feature>
<keyword evidence="2" id="KW-0238">DNA-binding</keyword>
<dbReference type="EMBL" id="BACI01000056">
    <property type="protein sequence ID" value="GAA12644.1"/>
    <property type="molecule type" value="Genomic_DNA"/>
</dbReference>
<evidence type="ECO:0000259" key="4">
    <source>
        <dbReference type="PROSITE" id="PS50043"/>
    </source>
</evidence>
<dbReference type="STRING" id="1027371.GOALK_056_00770"/>
<reference evidence="6 7" key="1">
    <citation type="submission" date="2011-05" db="EMBL/GenBank/DDBJ databases">
        <title>Whole genome shotgun sequence of Gordonia alkanivorans NBRC 16433.</title>
        <authorList>
            <person name="Hosoyama A."/>
            <person name="Nakamura S."/>
            <person name="Takarada H."/>
            <person name="Tsuchikane K."/>
            <person name="Yamazaki S."/>
            <person name="Fujita N."/>
        </authorList>
    </citation>
    <scope>NUCLEOTIDE SEQUENCE [LARGE SCALE GENOMIC DNA]</scope>
    <source>
        <strain evidence="6 7">NBRC 16433</strain>
    </source>
</reference>
<dbReference type="PROSITE" id="PS50043">
    <property type="entry name" value="HTH_LUXR_2"/>
    <property type="match status" value="1"/>
</dbReference>
<dbReference type="GO" id="GO:0006355">
    <property type="term" value="P:regulation of DNA-templated transcription"/>
    <property type="evidence" value="ECO:0007669"/>
    <property type="project" value="InterPro"/>
</dbReference>
<dbReference type="PANTHER" id="PTHR43214">
    <property type="entry name" value="TWO-COMPONENT RESPONSE REGULATOR"/>
    <property type="match status" value="1"/>
</dbReference>
<evidence type="ECO:0000256" key="2">
    <source>
        <dbReference type="ARBA" id="ARBA00023125"/>
    </source>
</evidence>
<comment type="caution">
    <text evidence="6">The sequence shown here is derived from an EMBL/GenBank/DDBJ whole genome shotgun (WGS) entry which is preliminary data.</text>
</comment>
<dbReference type="InterPro" id="IPR000792">
    <property type="entry name" value="Tscrpt_reg_LuxR_C"/>
</dbReference>
<dbReference type="Gene3D" id="3.40.50.2300">
    <property type="match status" value="1"/>
</dbReference>
<dbReference type="SMART" id="SM00421">
    <property type="entry name" value="HTH_LUXR"/>
    <property type="match status" value="1"/>
</dbReference>
<dbReference type="SMART" id="SM00448">
    <property type="entry name" value="REC"/>
    <property type="match status" value="1"/>
</dbReference>
<dbReference type="AlphaFoldDB" id="F9VVL5"/>
<protein>
    <submittedName>
        <fullName evidence="6">Putative two-component response regulator</fullName>
    </submittedName>
</protein>
<gene>
    <name evidence="6" type="ORF">GOALK_056_00770</name>
</gene>
<evidence type="ECO:0000313" key="7">
    <source>
        <dbReference type="Proteomes" id="UP000003558"/>
    </source>
</evidence>
<name>F9VVL5_9ACTN</name>
<dbReference type="InterPro" id="IPR039420">
    <property type="entry name" value="WalR-like"/>
</dbReference>
<accession>F9VVL5</accession>
<dbReference type="InterPro" id="IPR016032">
    <property type="entry name" value="Sig_transdc_resp-reg_C-effctor"/>
</dbReference>
<dbReference type="RefSeq" id="WP_006358776.1">
    <property type="nucleotide sequence ID" value="NZ_BACI01000056.1"/>
</dbReference>
<dbReference type="CDD" id="cd17535">
    <property type="entry name" value="REC_NarL-like"/>
    <property type="match status" value="1"/>
</dbReference>
<dbReference type="CDD" id="cd06170">
    <property type="entry name" value="LuxR_C_like"/>
    <property type="match status" value="1"/>
</dbReference>
<feature type="domain" description="HTH luxR-type" evidence="4">
    <location>
        <begin position="152"/>
        <end position="217"/>
    </location>
</feature>
<dbReference type="PRINTS" id="PR00038">
    <property type="entry name" value="HTHLUXR"/>
</dbReference>
<organism evidence="6 7">
    <name type="scientific">Gordonia alkanivorans NBRC 16433</name>
    <dbReference type="NCBI Taxonomy" id="1027371"/>
    <lineage>
        <taxon>Bacteria</taxon>
        <taxon>Bacillati</taxon>
        <taxon>Actinomycetota</taxon>
        <taxon>Actinomycetes</taxon>
        <taxon>Mycobacteriales</taxon>
        <taxon>Gordoniaceae</taxon>
        <taxon>Gordonia</taxon>
    </lineage>
</organism>
<dbReference type="Pfam" id="PF00072">
    <property type="entry name" value="Response_reg"/>
    <property type="match status" value="1"/>
</dbReference>
<feature type="domain" description="Response regulatory" evidence="5">
    <location>
        <begin position="13"/>
        <end position="129"/>
    </location>
</feature>
<dbReference type="SUPFAM" id="SSF46894">
    <property type="entry name" value="C-terminal effector domain of the bipartite response regulators"/>
    <property type="match status" value="1"/>
</dbReference>
<dbReference type="PROSITE" id="PS50110">
    <property type="entry name" value="RESPONSE_REGULATORY"/>
    <property type="match status" value="1"/>
</dbReference>
<evidence type="ECO:0000259" key="5">
    <source>
        <dbReference type="PROSITE" id="PS50110"/>
    </source>
</evidence>
<dbReference type="InterPro" id="IPR011006">
    <property type="entry name" value="CheY-like_superfamily"/>
</dbReference>
<proteinExistence type="predicted"/>
<dbReference type="GO" id="GO:0000160">
    <property type="term" value="P:phosphorelay signal transduction system"/>
    <property type="evidence" value="ECO:0007669"/>
    <property type="project" value="InterPro"/>
</dbReference>